<evidence type="ECO:0000313" key="9">
    <source>
        <dbReference type="Proteomes" id="UP000245119"/>
    </source>
</evidence>
<keyword evidence="5" id="KW-0807">Transducer</keyword>
<dbReference type="Proteomes" id="UP000245119">
    <property type="component" value="Linkage Group LG5"/>
</dbReference>
<dbReference type="InterPro" id="IPR052954">
    <property type="entry name" value="GPCR-Ligand_Int"/>
</dbReference>
<feature type="transmembrane region" description="Helical" evidence="6">
    <location>
        <begin position="132"/>
        <end position="152"/>
    </location>
</feature>
<evidence type="ECO:0000256" key="3">
    <source>
        <dbReference type="ARBA" id="ARBA00022989"/>
    </source>
</evidence>
<dbReference type="InterPro" id="IPR000276">
    <property type="entry name" value="GPCR_Rhodpsn"/>
</dbReference>
<evidence type="ECO:0000313" key="8">
    <source>
        <dbReference type="EMBL" id="PVD29903.1"/>
    </source>
</evidence>
<reference evidence="8 9" key="1">
    <citation type="submission" date="2018-04" db="EMBL/GenBank/DDBJ databases">
        <title>The genome of golden apple snail Pomacea canaliculata provides insight into stress tolerance and invasive adaptation.</title>
        <authorList>
            <person name="Liu C."/>
            <person name="Liu B."/>
            <person name="Ren Y."/>
            <person name="Zhang Y."/>
            <person name="Wang H."/>
            <person name="Li S."/>
            <person name="Jiang F."/>
            <person name="Yin L."/>
            <person name="Zhang G."/>
            <person name="Qian W."/>
            <person name="Fan W."/>
        </authorList>
    </citation>
    <scope>NUCLEOTIDE SEQUENCE [LARGE SCALE GENOMIC DNA]</scope>
    <source>
        <strain evidence="8">SZHN2017</strain>
        <tissue evidence="8">Muscle</tissue>
    </source>
</reference>
<dbReference type="Pfam" id="PF00001">
    <property type="entry name" value="7tm_1"/>
    <property type="match status" value="1"/>
</dbReference>
<evidence type="ECO:0000256" key="4">
    <source>
        <dbReference type="ARBA" id="ARBA00023136"/>
    </source>
</evidence>
<keyword evidence="4 6" id="KW-0472">Membrane</keyword>
<feature type="transmembrane region" description="Helical" evidence="6">
    <location>
        <begin position="93"/>
        <end position="111"/>
    </location>
</feature>
<evidence type="ECO:0000259" key="7">
    <source>
        <dbReference type="PROSITE" id="PS50262"/>
    </source>
</evidence>
<comment type="subcellular location">
    <subcellularLocation>
        <location evidence="1">Membrane</location>
    </subcellularLocation>
</comment>
<feature type="transmembrane region" description="Helical" evidence="6">
    <location>
        <begin position="26"/>
        <end position="46"/>
    </location>
</feature>
<accession>A0A2T7P906</accession>
<feature type="transmembrane region" description="Helical" evidence="6">
    <location>
        <begin position="53"/>
        <end position="73"/>
    </location>
</feature>
<dbReference type="GO" id="GO:0004930">
    <property type="term" value="F:G protein-coupled receptor activity"/>
    <property type="evidence" value="ECO:0007669"/>
    <property type="project" value="UniProtKB-KW"/>
</dbReference>
<keyword evidence="5" id="KW-0297">G-protein coupled receptor</keyword>
<dbReference type="PROSITE" id="PS50262">
    <property type="entry name" value="G_PROTEIN_RECEP_F1_2"/>
    <property type="match status" value="1"/>
</dbReference>
<dbReference type="PANTHER" id="PTHR46641">
    <property type="entry name" value="FMRFAMIDE RECEPTOR-RELATED"/>
    <property type="match status" value="1"/>
</dbReference>
<comment type="caution">
    <text evidence="8">The sequence shown here is derived from an EMBL/GenBank/DDBJ whole genome shotgun (WGS) entry which is preliminary data.</text>
</comment>
<sequence>MNNTSDTEADRFAYYYNILRLYHGSYIWVLAAFGVPGNVACILTVATMTLTTATVYVVLLAAADLAALVLKVIFHQIYYHEVPVNTYLCKGDVLVQVVSCYANWTLVLICFERFLAVCYPLRRNAYFTTRKAIVIAALLGLTLCLCLLYGFINIDKKGSGDCDYPEFVKTYWSWIVASIYFFLPFILLSIFTCLIIVSLRQQRKTREAIRATTQSTSGRTAEARVEQTICIMMVCAAIVFLILTLPTCIYHLITLSDTINAETIEKIFTWSMFQQLAISLSEANHAVNFYIYFLSAKRFRSRFKELMKKCFSVHLRRDSESSCVGYTLKTQSSVLPETSRSEAKM</sequence>
<feature type="transmembrane region" description="Helical" evidence="6">
    <location>
        <begin position="229"/>
        <end position="253"/>
    </location>
</feature>
<dbReference type="PRINTS" id="PR00237">
    <property type="entry name" value="GPCRRHODOPSN"/>
</dbReference>
<protein>
    <recommendedName>
        <fullName evidence="7">G-protein coupled receptors family 1 profile domain-containing protein</fullName>
    </recommendedName>
</protein>
<feature type="domain" description="G-protein coupled receptors family 1 profile" evidence="7">
    <location>
        <begin position="37"/>
        <end position="292"/>
    </location>
</feature>
<name>A0A2T7P906_POMCA</name>
<dbReference type="PROSITE" id="PS00237">
    <property type="entry name" value="G_PROTEIN_RECEP_F1_1"/>
    <property type="match status" value="1"/>
</dbReference>
<proteinExistence type="inferred from homology"/>
<evidence type="ECO:0000256" key="1">
    <source>
        <dbReference type="ARBA" id="ARBA00004370"/>
    </source>
</evidence>
<dbReference type="InterPro" id="IPR017452">
    <property type="entry name" value="GPCR_Rhodpsn_7TM"/>
</dbReference>
<comment type="similarity">
    <text evidence="5">Belongs to the G-protein coupled receptor 1 family.</text>
</comment>
<keyword evidence="5" id="KW-0675">Receptor</keyword>
<dbReference type="OrthoDB" id="6068817at2759"/>
<organism evidence="8 9">
    <name type="scientific">Pomacea canaliculata</name>
    <name type="common">Golden apple snail</name>
    <dbReference type="NCBI Taxonomy" id="400727"/>
    <lineage>
        <taxon>Eukaryota</taxon>
        <taxon>Metazoa</taxon>
        <taxon>Spiralia</taxon>
        <taxon>Lophotrochozoa</taxon>
        <taxon>Mollusca</taxon>
        <taxon>Gastropoda</taxon>
        <taxon>Caenogastropoda</taxon>
        <taxon>Architaenioglossa</taxon>
        <taxon>Ampullarioidea</taxon>
        <taxon>Ampullariidae</taxon>
        <taxon>Pomacea</taxon>
    </lineage>
</organism>
<gene>
    <name evidence="8" type="ORF">C0Q70_09160</name>
</gene>
<evidence type="ECO:0000256" key="6">
    <source>
        <dbReference type="SAM" id="Phobius"/>
    </source>
</evidence>
<feature type="transmembrane region" description="Helical" evidence="6">
    <location>
        <begin position="172"/>
        <end position="197"/>
    </location>
</feature>
<feature type="transmembrane region" description="Helical" evidence="6">
    <location>
        <begin position="273"/>
        <end position="294"/>
    </location>
</feature>
<dbReference type="Gene3D" id="1.20.1070.10">
    <property type="entry name" value="Rhodopsin 7-helix transmembrane proteins"/>
    <property type="match status" value="1"/>
</dbReference>
<dbReference type="GO" id="GO:0016020">
    <property type="term" value="C:membrane"/>
    <property type="evidence" value="ECO:0007669"/>
    <property type="project" value="UniProtKB-SubCell"/>
</dbReference>
<dbReference type="EMBL" id="PZQS01000005">
    <property type="protein sequence ID" value="PVD29903.1"/>
    <property type="molecule type" value="Genomic_DNA"/>
</dbReference>
<keyword evidence="2 5" id="KW-0812">Transmembrane</keyword>
<evidence type="ECO:0000256" key="5">
    <source>
        <dbReference type="RuleBase" id="RU000688"/>
    </source>
</evidence>
<dbReference type="PANTHER" id="PTHR46641:SF2">
    <property type="entry name" value="FMRFAMIDE RECEPTOR"/>
    <property type="match status" value="1"/>
</dbReference>
<dbReference type="AlphaFoldDB" id="A0A2T7P906"/>
<dbReference type="SUPFAM" id="SSF81321">
    <property type="entry name" value="Family A G protein-coupled receptor-like"/>
    <property type="match status" value="1"/>
</dbReference>
<dbReference type="OMA" id="WSWIVAS"/>
<evidence type="ECO:0000256" key="2">
    <source>
        <dbReference type="ARBA" id="ARBA00022692"/>
    </source>
</evidence>
<keyword evidence="9" id="KW-1185">Reference proteome</keyword>
<keyword evidence="3 6" id="KW-1133">Transmembrane helix</keyword>